<sequence length="242" mass="27957">MSLHDVWHLNFDFLPQKPVSVHPVEENLSTDAGLLVFRQWDQQHGFTKGFAEQLDDCRREPDHTMLEMVRSRVFGILAGYEDQNDHDALRSDAVFKLLADRLPDDEDLASQPTLSRFENSITPKALLRLEDWFIERFVNSFDQPPLEVTLDIDVFDDPTHGAQQLTLFHGYYKQYQYQVRAITCAENDMVVLPVLLYGTADAALGVGIDLQRIVQSLREKFPNVLIRVRADSGYAKPWFYRI</sequence>
<dbReference type="EMBL" id="BART01030969">
    <property type="protein sequence ID" value="GAH09277.1"/>
    <property type="molecule type" value="Genomic_DNA"/>
</dbReference>
<feature type="domain" description="Transposase DDE" evidence="1">
    <location>
        <begin position="17"/>
        <end position="241"/>
    </location>
</feature>
<dbReference type="InterPro" id="IPR025668">
    <property type="entry name" value="Tnp_DDE_dom"/>
</dbReference>
<proteinExistence type="predicted"/>
<feature type="non-terminal residue" evidence="2">
    <location>
        <position position="242"/>
    </location>
</feature>
<dbReference type="AlphaFoldDB" id="X1CNB9"/>
<accession>X1CNB9</accession>
<protein>
    <recommendedName>
        <fullName evidence="1">Transposase DDE domain-containing protein</fullName>
    </recommendedName>
</protein>
<gene>
    <name evidence="2" type="ORF">S01H4_53915</name>
</gene>
<comment type="caution">
    <text evidence="2">The sequence shown here is derived from an EMBL/GenBank/DDBJ whole genome shotgun (WGS) entry which is preliminary data.</text>
</comment>
<evidence type="ECO:0000313" key="2">
    <source>
        <dbReference type="EMBL" id="GAH09277.1"/>
    </source>
</evidence>
<evidence type="ECO:0000259" key="1">
    <source>
        <dbReference type="Pfam" id="PF13701"/>
    </source>
</evidence>
<name>X1CNB9_9ZZZZ</name>
<organism evidence="2">
    <name type="scientific">marine sediment metagenome</name>
    <dbReference type="NCBI Taxonomy" id="412755"/>
    <lineage>
        <taxon>unclassified sequences</taxon>
        <taxon>metagenomes</taxon>
        <taxon>ecological metagenomes</taxon>
    </lineage>
</organism>
<dbReference type="Pfam" id="PF13701">
    <property type="entry name" value="DDE_Tnp_1_4"/>
    <property type="match status" value="1"/>
</dbReference>
<reference evidence="2" key="1">
    <citation type="journal article" date="2014" name="Front. Microbiol.">
        <title>High frequency of phylogenetically diverse reductive dehalogenase-homologous genes in deep subseafloor sedimentary metagenomes.</title>
        <authorList>
            <person name="Kawai M."/>
            <person name="Futagami T."/>
            <person name="Toyoda A."/>
            <person name="Takaki Y."/>
            <person name="Nishi S."/>
            <person name="Hori S."/>
            <person name="Arai W."/>
            <person name="Tsubouchi T."/>
            <person name="Morono Y."/>
            <person name="Uchiyama I."/>
            <person name="Ito T."/>
            <person name="Fujiyama A."/>
            <person name="Inagaki F."/>
            <person name="Takami H."/>
        </authorList>
    </citation>
    <scope>NUCLEOTIDE SEQUENCE</scope>
    <source>
        <strain evidence="2">Expedition CK06-06</strain>
    </source>
</reference>